<keyword evidence="1" id="KW-1133">Transmembrane helix</keyword>
<dbReference type="Proteomes" id="UP000013840">
    <property type="component" value="Unassembled WGS sequence"/>
</dbReference>
<dbReference type="PATRIC" id="fig|1158612.3.peg.2103"/>
<gene>
    <name evidence="2" type="ORF">UC7_02127</name>
</gene>
<dbReference type="RefSeq" id="WP_010772234.1">
    <property type="nucleotide sequence ID" value="NZ_KB946334.1"/>
</dbReference>
<keyword evidence="1" id="KW-0472">Membrane</keyword>
<dbReference type="AlphaFoldDB" id="R3TSP8"/>
<keyword evidence="1" id="KW-0812">Transmembrane</keyword>
<evidence type="ECO:0000313" key="2">
    <source>
        <dbReference type="EMBL" id="EOL44584.1"/>
    </source>
</evidence>
<evidence type="ECO:0000313" key="3">
    <source>
        <dbReference type="Proteomes" id="UP000013840"/>
    </source>
</evidence>
<name>R3TSP8_9ENTE</name>
<dbReference type="EMBL" id="AJAU01000019">
    <property type="protein sequence ID" value="EOL44584.1"/>
    <property type="molecule type" value="Genomic_DNA"/>
</dbReference>
<proteinExistence type="predicted"/>
<sequence>MTNKKSLFKIGISLTILGLVITIIGFALSGGQIDKYKFEQRSWYRTFYLDL</sequence>
<evidence type="ECO:0000256" key="1">
    <source>
        <dbReference type="SAM" id="Phobius"/>
    </source>
</evidence>
<reference evidence="2 3" key="1">
    <citation type="submission" date="2013-02" db="EMBL/GenBank/DDBJ databases">
        <title>The Genome Sequence of Enterococcus caccae BAA-1240.</title>
        <authorList>
            <consortium name="The Broad Institute Genome Sequencing Platform"/>
            <consortium name="The Broad Institute Genome Sequencing Center for Infectious Disease"/>
            <person name="Earl A.M."/>
            <person name="Gilmore M.S."/>
            <person name="Lebreton F."/>
            <person name="Walker B."/>
            <person name="Young S.K."/>
            <person name="Zeng Q."/>
            <person name="Gargeya S."/>
            <person name="Fitzgerald M."/>
            <person name="Haas B."/>
            <person name="Abouelleil A."/>
            <person name="Alvarado L."/>
            <person name="Arachchi H.M."/>
            <person name="Berlin A.M."/>
            <person name="Chapman S.B."/>
            <person name="Dewar J."/>
            <person name="Goldberg J."/>
            <person name="Griggs A."/>
            <person name="Gujja S."/>
            <person name="Hansen M."/>
            <person name="Howarth C."/>
            <person name="Imamovic A."/>
            <person name="Larimer J."/>
            <person name="McCowan C."/>
            <person name="Murphy C."/>
            <person name="Neiman D."/>
            <person name="Pearson M."/>
            <person name="Priest M."/>
            <person name="Roberts A."/>
            <person name="Saif S."/>
            <person name="Shea T."/>
            <person name="Sisk P."/>
            <person name="Sykes S."/>
            <person name="Wortman J."/>
            <person name="Nusbaum C."/>
            <person name="Birren B."/>
        </authorList>
    </citation>
    <scope>NUCLEOTIDE SEQUENCE [LARGE SCALE GENOMIC DNA]</scope>
    <source>
        <strain evidence="2 3">ATCC BAA-1240</strain>
    </source>
</reference>
<dbReference type="STRING" id="317735.RU98_GL000804"/>
<comment type="caution">
    <text evidence="2">The sequence shown here is derived from an EMBL/GenBank/DDBJ whole genome shotgun (WGS) entry which is preliminary data.</text>
</comment>
<protein>
    <submittedName>
        <fullName evidence="2">Uncharacterized protein</fullName>
    </submittedName>
</protein>
<organism evidence="2 3">
    <name type="scientific">Enterococcus caccae ATCC BAA-1240</name>
    <dbReference type="NCBI Taxonomy" id="1158612"/>
    <lineage>
        <taxon>Bacteria</taxon>
        <taxon>Bacillati</taxon>
        <taxon>Bacillota</taxon>
        <taxon>Bacilli</taxon>
        <taxon>Lactobacillales</taxon>
        <taxon>Enterococcaceae</taxon>
        <taxon>Enterococcus</taxon>
    </lineage>
</organism>
<accession>R3TSP8</accession>
<feature type="transmembrane region" description="Helical" evidence="1">
    <location>
        <begin position="6"/>
        <end position="28"/>
    </location>
</feature>
<keyword evidence="3" id="KW-1185">Reference proteome</keyword>